<keyword evidence="1" id="KW-0472">Membrane</keyword>
<feature type="transmembrane region" description="Helical" evidence="1">
    <location>
        <begin position="80"/>
        <end position="101"/>
    </location>
</feature>
<proteinExistence type="predicted"/>
<feature type="transmembrane region" description="Helical" evidence="1">
    <location>
        <begin position="113"/>
        <end position="135"/>
    </location>
</feature>
<keyword evidence="1" id="KW-1133">Transmembrane helix</keyword>
<dbReference type="RefSeq" id="WP_322938554.1">
    <property type="nucleotide sequence ID" value="NZ_CP141059.1"/>
</dbReference>
<feature type="transmembrane region" description="Helical" evidence="1">
    <location>
        <begin position="6"/>
        <end position="32"/>
    </location>
</feature>
<evidence type="ECO:0000313" key="3">
    <source>
        <dbReference type="Proteomes" id="UP001327225"/>
    </source>
</evidence>
<keyword evidence="3" id="KW-1185">Reference proteome</keyword>
<organism evidence="2 3">
    <name type="scientific">Nocardioides bizhenqiangii</name>
    <dbReference type="NCBI Taxonomy" id="3095076"/>
    <lineage>
        <taxon>Bacteria</taxon>
        <taxon>Bacillati</taxon>
        <taxon>Actinomycetota</taxon>
        <taxon>Actinomycetes</taxon>
        <taxon>Propionibacteriales</taxon>
        <taxon>Nocardioidaceae</taxon>
        <taxon>Nocardioides</taxon>
    </lineage>
</organism>
<gene>
    <name evidence="2" type="ORF">SHK19_09945</name>
</gene>
<evidence type="ECO:0000256" key="1">
    <source>
        <dbReference type="SAM" id="Phobius"/>
    </source>
</evidence>
<keyword evidence="1" id="KW-0812">Transmembrane</keyword>
<name>A0ABZ0ZW03_9ACTN</name>
<reference evidence="3" key="1">
    <citation type="submission" date="2023-12" db="EMBL/GenBank/DDBJ databases">
        <title>Novel species in genus Nocardioides.</title>
        <authorList>
            <person name="Zhou H."/>
        </authorList>
    </citation>
    <scope>NUCLEOTIDE SEQUENCE [LARGE SCALE GENOMIC DNA]</scope>
    <source>
        <strain evidence="3">HM61</strain>
    </source>
</reference>
<protein>
    <submittedName>
        <fullName evidence="2">SHOCT domain-containing protein</fullName>
    </submittedName>
</protein>
<dbReference type="EMBL" id="CP141059">
    <property type="protein sequence ID" value="WQQ28537.1"/>
    <property type="molecule type" value="Genomic_DNA"/>
</dbReference>
<evidence type="ECO:0000313" key="2">
    <source>
        <dbReference type="EMBL" id="WQQ28537.1"/>
    </source>
</evidence>
<accession>A0ABZ0ZW03</accession>
<sequence length="283" mass="29876">MKLAALGVITALIGIVLGAPGLIGIGAFWMLLGPLMRMYGQRIKDLQASTQAEATSEAAAGTTAEEGSAQRRPSIDGRTFAVGTMLWLLLGIPSLAVGILLLGIGGEDENWRWLPIVVGGLALGIGVISAAMYLAGASLQAVAELAPETEVPATLWVKSVRETGTFINERPRLEFELRVEPDGATELPPYDVTKKATVPFTAMGSLRVGDGFRALVAGPDNPTAMEIRWDEPVAGTTTAAAHGEPARVPDVSARLEELDALHRADQITADEYEAQRARILGSI</sequence>
<dbReference type="Proteomes" id="UP001327225">
    <property type="component" value="Chromosome"/>
</dbReference>